<gene>
    <name evidence="1" type="ORF">NLG97_g8286</name>
</gene>
<protein>
    <submittedName>
        <fullName evidence="1">Uncharacterized protein</fullName>
    </submittedName>
</protein>
<dbReference type="EMBL" id="JANAKD010001426">
    <property type="protein sequence ID" value="KAJ3479583.1"/>
    <property type="molecule type" value="Genomic_DNA"/>
</dbReference>
<organism evidence="1 2">
    <name type="scientific">Lecanicillium saksenae</name>
    <dbReference type="NCBI Taxonomy" id="468837"/>
    <lineage>
        <taxon>Eukaryota</taxon>
        <taxon>Fungi</taxon>
        <taxon>Dikarya</taxon>
        <taxon>Ascomycota</taxon>
        <taxon>Pezizomycotina</taxon>
        <taxon>Sordariomycetes</taxon>
        <taxon>Hypocreomycetidae</taxon>
        <taxon>Hypocreales</taxon>
        <taxon>Cordycipitaceae</taxon>
        <taxon>Lecanicillium</taxon>
    </lineage>
</organism>
<accession>A0ACC1QKZ2</accession>
<sequence length="313" mass="35223">MSPTAAQLRTMVNQFMAFTGANERAATKFIKASNYKVNEAVDEPIVAAHGADDGRCNSAGALWTRIMQSFSAADIGPWLTYGNRYFHQGGSNGPSTLDADLDSLFDSLRSENDSKDQMELDSTMSYLSNDLKVNIENAELFVVLELLQAPSVGEISRKGYLDAWKAADVQASNEEHAKYVRGLVKSLSTDPVLFKKVYKYAFVVGREKDQKALSLEIANVYWDMLFAPPGMEWKNAHRDWLALWKQFLAEKWTRSVNRDMWNMALEFAFKSIDDDSLSFWNEDGAWPSVIDDFVEWCKARGVGKSEQMEVDGA</sequence>
<reference evidence="1" key="1">
    <citation type="submission" date="2022-07" db="EMBL/GenBank/DDBJ databases">
        <title>Genome Sequence of Lecanicillium saksenae.</title>
        <authorList>
            <person name="Buettner E."/>
        </authorList>
    </citation>
    <scope>NUCLEOTIDE SEQUENCE</scope>
    <source>
        <strain evidence="1">VT-O1</strain>
    </source>
</reference>
<keyword evidence="2" id="KW-1185">Reference proteome</keyword>
<dbReference type="Proteomes" id="UP001148737">
    <property type="component" value="Unassembled WGS sequence"/>
</dbReference>
<comment type="caution">
    <text evidence="1">The sequence shown here is derived from an EMBL/GenBank/DDBJ whole genome shotgun (WGS) entry which is preliminary data.</text>
</comment>
<evidence type="ECO:0000313" key="2">
    <source>
        <dbReference type="Proteomes" id="UP001148737"/>
    </source>
</evidence>
<name>A0ACC1QKZ2_9HYPO</name>
<proteinExistence type="predicted"/>
<evidence type="ECO:0000313" key="1">
    <source>
        <dbReference type="EMBL" id="KAJ3479583.1"/>
    </source>
</evidence>